<accession>A0AAE1K858</accession>
<dbReference type="Proteomes" id="UP001286313">
    <property type="component" value="Unassembled WGS sequence"/>
</dbReference>
<evidence type="ECO:0000313" key="2">
    <source>
        <dbReference type="EMBL" id="KAK3866694.1"/>
    </source>
</evidence>
<feature type="region of interest" description="Disordered" evidence="1">
    <location>
        <begin position="88"/>
        <end position="145"/>
    </location>
</feature>
<dbReference type="EMBL" id="JAWQEG010003354">
    <property type="protein sequence ID" value="KAK3866694.1"/>
    <property type="molecule type" value="Genomic_DNA"/>
</dbReference>
<feature type="compositionally biased region" description="Low complexity" evidence="1">
    <location>
        <begin position="103"/>
        <end position="125"/>
    </location>
</feature>
<name>A0AAE1K858_PETCI</name>
<organism evidence="2 3">
    <name type="scientific">Petrolisthes cinctipes</name>
    <name type="common">Flat porcelain crab</name>
    <dbReference type="NCBI Taxonomy" id="88211"/>
    <lineage>
        <taxon>Eukaryota</taxon>
        <taxon>Metazoa</taxon>
        <taxon>Ecdysozoa</taxon>
        <taxon>Arthropoda</taxon>
        <taxon>Crustacea</taxon>
        <taxon>Multicrustacea</taxon>
        <taxon>Malacostraca</taxon>
        <taxon>Eumalacostraca</taxon>
        <taxon>Eucarida</taxon>
        <taxon>Decapoda</taxon>
        <taxon>Pleocyemata</taxon>
        <taxon>Anomura</taxon>
        <taxon>Galatheoidea</taxon>
        <taxon>Porcellanidae</taxon>
        <taxon>Petrolisthes</taxon>
    </lineage>
</organism>
<gene>
    <name evidence="2" type="ORF">Pcinc_027791</name>
</gene>
<evidence type="ECO:0000256" key="1">
    <source>
        <dbReference type="SAM" id="MobiDB-lite"/>
    </source>
</evidence>
<comment type="caution">
    <text evidence="2">The sequence shown here is derived from an EMBL/GenBank/DDBJ whole genome shotgun (WGS) entry which is preliminary data.</text>
</comment>
<evidence type="ECO:0000313" key="3">
    <source>
        <dbReference type="Proteomes" id="UP001286313"/>
    </source>
</evidence>
<proteinExistence type="predicted"/>
<protein>
    <submittedName>
        <fullName evidence="2">Uncharacterized protein</fullName>
    </submittedName>
</protein>
<reference evidence="2" key="1">
    <citation type="submission" date="2023-10" db="EMBL/GenBank/DDBJ databases">
        <title>Genome assemblies of two species of porcelain crab, Petrolisthes cinctipes and Petrolisthes manimaculis (Anomura: Porcellanidae).</title>
        <authorList>
            <person name="Angst P."/>
        </authorList>
    </citation>
    <scope>NUCLEOTIDE SEQUENCE</scope>
    <source>
        <strain evidence="2">PB745_01</strain>
        <tissue evidence="2">Gill</tissue>
    </source>
</reference>
<keyword evidence="3" id="KW-1185">Reference proteome</keyword>
<dbReference type="AlphaFoldDB" id="A0AAE1K858"/>
<sequence>MSRGTRGRVRGPYSCPHIPTPGGVYGDLLCHLFGEFFQCGASIDSGGGDMLKFSGSGERGGERGDNTLTTHNCLTLTLTQKLTLTSHSTSLTPTTHTPHHSHLPLSHTNLTLTHPPRRTQTPSQRTSREPHATRPNGPDHLLQRI</sequence>